<sequence>MTVLPRPINNSSCYPFEESNRKLTSMIRGKDLMGDEFIKLWSVSQCLKMNIDEKETEN</sequence>
<organism evidence="1 2">
    <name type="scientific">Brachionus plicatilis</name>
    <name type="common">Marine rotifer</name>
    <name type="synonym">Brachionus muelleri</name>
    <dbReference type="NCBI Taxonomy" id="10195"/>
    <lineage>
        <taxon>Eukaryota</taxon>
        <taxon>Metazoa</taxon>
        <taxon>Spiralia</taxon>
        <taxon>Gnathifera</taxon>
        <taxon>Rotifera</taxon>
        <taxon>Eurotatoria</taxon>
        <taxon>Monogononta</taxon>
        <taxon>Pseudotrocha</taxon>
        <taxon>Ploima</taxon>
        <taxon>Brachionidae</taxon>
        <taxon>Brachionus</taxon>
    </lineage>
</organism>
<name>A0A3M7SS58_BRAPC</name>
<keyword evidence="2" id="KW-1185">Reference proteome</keyword>
<gene>
    <name evidence="1" type="ORF">BpHYR1_009628</name>
</gene>
<comment type="caution">
    <text evidence="1">The sequence shown here is derived from an EMBL/GenBank/DDBJ whole genome shotgun (WGS) entry which is preliminary data.</text>
</comment>
<dbReference type="Proteomes" id="UP000276133">
    <property type="component" value="Unassembled WGS sequence"/>
</dbReference>
<proteinExistence type="predicted"/>
<dbReference type="OrthoDB" id="7612567at2759"/>
<protein>
    <submittedName>
        <fullName evidence="1">Uncharacterized protein</fullName>
    </submittedName>
</protein>
<dbReference type="EMBL" id="REGN01000880">
    <property type="protein sequence ID" value="RNA38388.1"/>
    <property type="molecule type" value="Genomic_DNA"/>
</dbReference>
<evidence type="ECO:0000313" key="2">
    <source>
        <dbReference type="Proteomes" id="UP000276133"/>
    </source>
</evidence>
<evidence type="ECO:0000313" key="1">
    <source>
        <dbReference type="EMBL" id="RNA38388.1"/>
    </source>
</evidence>
<reference evidence="1 2" key="1">
    <citation type="journal article" date="2018" name="Sci. Rep.">
        <title>Genomic signatures of local adaptation to the degree of environmental predictability in rotifers.</title>
        <authorList>
            <person name="Franch-Gras L."/>
            <person name="Hahn C."/>
            <person name="Garcia-Roger E.M."/>
            <person name="Carmona M.J."/>
            <person name="Serra M."/>
            <person name="Gomez A."/>
        </authorList>
    </citation>
    <scope>NUCLEOTIDE SEQUENCE [LARGE SCALE GENOMIC DNA]</scope>
    <source>
        <strain evidence="1">HYR1</strain>
    </source>
</reference>
<feature type="non-terminal residue" evidence="1">
    <location>
        <position position="58"/>
    </location>
</feature>
<accession>A0A3M7SS58</accession>
<dbReference type="AlphaFoldDB" id="A0A3M7SS58"/>